<dbReference type="OrthoDB" id="1725081at2759"/>
<dbReference type="InterPro" id="IPR025287">
    <property type="entry name" value="WAK_GUB"/>
</dbReference>
<organism evidence="9 10">
    <name type="scientific">Carpinus fangiana</name>
    <dbReference type="NCBI Taxonomy" id="176857"/>
    <lineage>
        <taxon>Eukaryota</taxon>
        <taxon>Viridiplantae</taxon>
        <taxon>Streptophyta</taxon>
        <taxon>Embryophyta</taxon>
        <taxon>Tracheophyta</taxon>
        <taxon>Spermatophyta</taxon>
        <taxon>Magnoliopsida</taxon>
        <taxon>eudicotyledons</taxon>
        <taxon>Gunneridae</taxon>
        <taxon>Pentapetalae</taxon>
        <taxon>rosids</taxon>
        <taxon>fabids</taxon>
        <taxon>Fagales</taxon>
        <taxon>Betulaceae</taxon>
        <taxon>Carpinus</taxon>
    </lineage>
</organism>
<feature type="domain" description="Wall-associated receptor kinase galacturonan-binding" evidence="7">
    <location>
        <begin position="8"/>
        <end position="52"/>
    </location>
</feature>
<keyword evidence="3" id="KW-0732">Signal</keyword>
<evidence type="ECO:0000313" key="9">
    <source>
        <dbReference type="EMBL" id="KAE8022070.1"/>
    </source>
</evidence>
<proteinExistence type="predicted"/>
<evidence type="ECO:0000259" key="7">
    <source>
        <dbReference type="Pfam" id="PF13947"/>
    </source>
</evidence>
<comment type="subcellular location">
    <subcellularLocation>
        <location evidence="1">Membrane</location>
        <topology evidence="1">Single-pass membrane protein</topology>
    </subcellularLocation>
</comment>
<dbReference type="GO" id="GO:0016020">
    <property type="term" value="C:membrane"/>
    <property type="evidence" value="ECO:0007669"/>
    <property type="project" value="UniProtKB-SubCell"/>
</dbReference>
<dbReference type="Pfam" id="PF14380">
    <property type="entry name" value="WAK_assoc"/>
    <property type="match status" value="1"/>
</dbReference>
<dbReference type="InterPro" id="IPR032872">
    <property type="entry name" value="WAK_assoc_C"/>
</dbReference>
<evidence type="ECO:0000256" key="3">
    <source>
        <dbReference type="ARBA" id="ARBA00022729"/>
    </source>
</evidence>
<protein>
    <recommendedName>
        <fullName evidence="2">non-specific serine/threonine protein kinase</fullName>
        <ecNumber evidence="2">2.7.11.1</ecNumber>
    </recommendedName>
</protein>
<dbReference type="Pfam" id="PF13947">
    <property type="entry name" value="GUB_WAK_bind"/>
    <property type="match status" value="1"/>
</dbReference>
<dbReference type="AlphaFoldDB" id="A0A5N6QYM7"/>
<dbReference type="PANTHER" id="PTHR33138">
    <property type="entry name" value="OS01G0690200 PROTEIN"/>
    <property type="match status" value="1"/>
</dbReference>
<dbReference type="EMBL" id="CM017323">
    <property type="protein sequence ID" value="KAE8022070.1"/>
    <property type="molecule type" value="Genomic_DNA"/>
</dbReference>
<evidence type="ECO:0000256" key="4">
    <source>
        <dbReference type="ARBA" id="ARBA00023180"/>
    </source>
</evidence>
<keyword evidence="4" id="KW-0325">Glycoprotein</keyword>
<name>A0A5N6QYM7_9ROSI</name>
<comment type="catalytic activity">
    <reaction evidence="5">
        <text>L-threonyl-[protein] + ATP = O-phospho-L-threonyl-[protein] + ADP + H(+)</text>
        <dbReference type="Rhea" id="RHEA:46608"/>
        <dbReference type="Rhea" id="RHEA-COMP:11060"/>
        <dbReference type="Rhea" id="RHEA-COMP:11605"/>
        <dbReference type="ChEBI" id="CHEBI:15378"/>
        <dbReference type="ChEBI" id="CHEBI:30013"/>
        <dbReference type="ChEBI" id="CHEBI:30616"/>
        <dbReference type="ChEBI" id="CHEBI:61977"/>
        <dbReference type="ChEBI" id="CHEBI:456216"/>
        <dbReference type="EC" id="2.7.11.1"/>
    </reaction>
</comment>
<comment type="catalytic activity">
    <reaction evidence="6">
        <text>L-seryl-[protein] + ATP = O-phospho-L-seryl-[protein] + ADP + H(+)</text>
        <dbReference type="Rhea" id="RHEA:17989"/>
        <dbReference type="Rhea" id="RHEA-COMP:9863"/>
        <dbReference type="Rhea" id="RHEA-COMP:11604"/>
        <dbReference type="ChEBI" id="CHEBI:15378"/>
        <dbReference type="ChEBI" id="CHEBI:29999"/>
        <dbReference type="ChEBI" id="CHEBI:30616"/>
        <dbReference type="ChEBI" id="CHEBI:83421"/>
        <dbReference type="ChEBI" id="CHEBI:456216"/>
        <dbReference type="EC" id="2.7.11.1"/>
    </reaction>
</comment>
<dbReference type="PANTHER" id="PTHR33138:SF1">
    <property type="entry name" value="OS01G0113900 PROTEIN"/>
    <property type="match status" value="1"/>
</dbReference>
<accession>A0A5N6QYM7</accession>
<dbReference type="GO" id="GO:0030247">
    <property type="term" value="F:polysaccharide binding"/>
    <property type="evidence" value="ECO:0007669"/>
    <property type="project" value="InterPro"/>
</dbReference>
<keyword evidence="10" id="KW-1185">Reference proteome</keyword>
<evidence type="ECO:0000256" key="6">
    <source>
        <dbReference type="ARBA" id="ARBA00048679"/>
    </source>
</evidence>
<feature type="domain" description="Wall-associated receptor kinase C-terminal" evidence="8">
    <location>
        <begin position="80"/>
        <end position="143"/>
    </location>
</feature>
<evidence type="ECO:0000313" key="10">
    <source>
        <dbReference type="Proteomes" id="UP000327013"/>
    </source>
</evidence>
<evidence type="ECO:0000256" key="2">
    <source>
        <dbReference type="ARBA" id="ARBA00012513"/>
    </source>
</evidence>
<dbReference type="Proteomes" id="UP000327013">
    <property type="component" value="Chromosome 3"/>
</dbReference>
<evidence type="ECO:0000256" key="1">
    <source>
        <dbReference type="ARBA" id="ARBA00004167"/>
    </source>
</evidence>
<sequence length="150" mass="16494">MCATLRACSHPFESGDFHNISYPFWGCPLSSYCGLPEFQLVCQDGFPVLHIIYAPDFGNLTLFYGCSSVTPALASNTFSCRHNDSSTETSFYTIGSIPTGENNRTCNESITVPVLQTAAKSLRDNVSSLTEALDDGFEVQWRSYSTFGML</sequence>
<dbReference type="GO" id="GO:0004674">
    <property type="term" value="F:protein serine/threonine kinase activity"/>
    <property type="evidence" value="ECO:0007669"/>
    <property type="project" value="UniProtKB-EC"/>
</dbReference>
<gene>
    <name evidence="9" type="ORF">FH972_007904</name>
</gene>
<evidence type="ECO:0000256" key="5">
    <source>
        <dbReference type="ARBA" id="ARBA00047899"/>
    </source>
</evidence>
<evidence type="ECO:0000259" key="8">
    <source>
        <dbReference type="Pfam" id="PF14380"/>
    </source>
</evidence>
<reference evidence="9 10" key="1">
    <citation type="submission" date="2019-06" db="EMBL/GenBank/DDBJ databases">
        <title>A chromosomal-level reference genome of Carpinus fangiana (Coryloideae, Betulaceae).</title>
        <authorList>
            <person name="Yang X."/>
            <person name="Wang Z."/>
            <person name="Zhang L."/>
            <person name="Hao G."/>
            <person name="Liu J."/>
            <person name="Yang Y."/>
        </authorList>
    </citation>
    <scope>NUCLEOTIDE SEQUENCE [LARGE SCALE GENOMIC DNA]</scope>
    <source>
        <strain evidence="9">Cfa_2016G</strain>
        <tissue evidence="9">Leaf</tissue>
    </source>
</reference>
<dbReference type="EC" id="2.7.11.1" evidence="2"/>